<dbReference type="Gene3D" id="1.10.287.450">
    <property type="entry name" value="Helix hairpin bin"/>
    <property type="match status" value="1"/>
</dbReference>
<gene>
    <name evidence="11" type="ORF">V1264_008581</name>
</gene>
<feature type="compositionally biased region" description="Basic and acidic residues" evidence="8">
    <location>
        <begin position="319"/>
        <end position="340"/>
    </location>
</feature>
<dbReference type="PANTHER" id="PTHR32235:SF1">
    <property type="entry name" value="NON-HOMOLOGOUS END-JOINING FACTOR 1"/>
    <property type="match status" value="1"/>
</dbReference>
<dbReference type="FunFam" id="2.170.210.10:FF:000001">
    <property type="entry name" value="Non-homologous end-joining factor 1"/>
    <property type="match status" value="1"/>
</dbReference>
<comment type="similarity">
    <text evidence="6">Belongs to the XRCC4-XLF family. XLF subfamily.</text>
</comment>
<evidence type="ECO:0000256" key="7">
    <source>
        <dbReference type="ARBA" id="ARBA00044529"/>
    </source>
</evidence>
<evidence type="ECO:0000256" key="2">
    <source>
        <dbReference type="ARBA" id="ARBA00022763"/>
    </source>
</evidence>
<dbReference type="GO" id="GO:0006303">
    <property type="term" value="P:double-strand break repair via nonhomologous end joining"/>
    <property type="evidence" value="ECO:0007669"/>
    <property type="project" value="TreeGrafter"/>
</dbReference>
<accession>A0AAN9AUR1</accession>
<protein>
    <recommendedName>
        <fullName evidence="7">Non-homologous end-joining factor 1</fullName>
    </recommendedName>
</protein>
<evidence type="ECO:0000256" key="4">
    <source>
        <dbReference type="ARBA" id="ARBA00023204"/>
    </source>
</evidence>
<dbReference type="Pfam" id="PF21928">
    <property type="entry name" value="XLF_CC"/>
    <property type="match status" value="1"/>
</dbReference>
<dbReference type="Proteomes" id="UP001374579">
    <property type="component" value="Unassembled WGS sequence"/>
</dbReference>
<dbReference type="AlphaFoldDB" id="A0AAN9AUR1"/>
<evidence type="ECO:0000313" key="12">
    <source>
        <dbReference type="Proteomes" id="UP001374579"/>
    </source>
</evidence>
<keyword evidence="4" id="KW-0234">DNA repair</keyword>
<evidence type="ECO:0000256" key="1">
    <source>
        <dbReference type="ARBA" id="ARBA00004123"/>
    </source>
</evidence>
<feature type="region of interest" description="Disordered" evidence="8">
    <location>
        <begin position="239"/>
        <end position="351"/>
    </location>
</feature>
<dbReference type="InterPro" id="IPR015381">
    <property type="entry name" value="XLF-like_N"/>
</dbReference>
<dbReference type="GO" id="GO:0045027">
    <property type="term" value="F:DNA end binding"/>
    <property type="evidence" value="ECO:0007669"/>
    <property type="project" value="TreeGrafter"/>
</dbReference>
<evidence type="ECO:0000256" key="5">
    <source>
        <dbReference type="ARBA" id="ARBA00023242"/>
    </source>
</evidence>
<keyword evidence="12" id="KW-1185">Reference proteome</keyword>
<evidence type="ECO:0000256" key="8">
    <source>
        <dbReference type="SAM" id="MobiDB-lite"/>
    </source>
</evidence>
<feature type="compositionally biased region" description="Acidic residues" evidence="8">
    <location>
        <begin position="243"/>
        <end position="254"/>
    </location>
</feature>
<dbReference type="GO" id="GO:0032807">
    <property type="term" value="C:DNA ligase IV complex"/>
    <property type="evidence" value="ECO:0007669"/>
    <property type="project" value="TreeGrafter"/>
</dbReference>
<evidence type="ECO:0000256" key="3">
    <source>
        <dbReference type="ARBA" id="ARBA00023125"/>
    </source>
</evidence>
<feature type="domain" description="XLF-like N-terminal" evidence="9">
    <location>
        <begin position="19"/>
        <end position="131"/>
    </location>
</feature>
<dbReference type="EMBL" id="JBAMIC010000021">
    <property type="protein sequence ID" value="KAK7092905.1"/>
    <property type="molecule type" value="Genomic_DNA"/>
</dbReference>
<evidence type="ECO:0000259" key="9">
    <source>
        <dbReference type="Pfam" id="PF09302"/>
    </source>
</evidence>
<dbReference type="Gene3D" id="2.170.210.10">
    <property type="entry name" value="DNA double-strand break repair and VJ recombination XRCC4, N-terminal"/>
    <property type="match status" value="1"/>
</dbReference>
<dbReference type="InterPro" id="IPR038051">
    <property type="entry name" value="XRCC4-like_N_sf"/>
</dbReference>
<evidence type="ECO:0000313" key="11">
    <source>
        <dbReference type="EMBL" id="KAK7092905.1"/>
    </source>
</evidence>
<organism evidence="11 12">
    <name type="scientific">Littorina saxatilis</name>
    <dbReference type="NCBI Taxonomy" id="31220"/>
    <lineage>
        <taxon>Eukaryota</taxon>
        <taxon>Metazoa</taxon>
        <taxon>Spiralia</taxon>
        <taxon>Lophotrochozoa</taxon>
        <taxon>Mollusca</taxon>
        <taxon>Gastropoda</taxon>
        <taxon>Caenogastropoda</taxon>
        <taxon>Littorinimorpha</taxon>
        <taxon>Littorinoidea</taxon>
        <taxon>Littorinidae</taxon>
        <taxon>Littorina</taxon>
    </lineage>
</organism>
<dbReference type="CDD" id="cd22285">
    <property type="entry name" value="HD_XLF_N"/>
    <property type="match status" value="1"/>
</dbReference>
<dbReference type="InterPro" id="IPR052287">
    <property type="entry name" value="NHEJ_factor"/>
</dbReference>
<feature type="compositionally biased region" description="Low complexity" evidence="8">
    <location>
        <begin position="284"/>
        <end position="317"/>
    </location>
</feature>
<comment type="caution">
    <text evidence="11">The sequence shown here is derived from an EMBL/GenBank/DDBJ whole genome shotgun (WGS) entry which is preliminary data.</text>
</comment>
<feature type="compositionally biased region" description="Polar residues" evidence="8">
    <location>
        <begin position="261"/>
        <end position="270"/>
    </location>
</feature>
<dbReference type="InterPro" id="IPR053829">
    <property type="entry name" value="XLF-like_CC"/>
</dbReference>
<proteinExistence type="inferred from homology"/>
<evidence type="ECO:0000256" key="6">
    <source>
        <dbReference type="ARBA" id="ARBA00025747"/>
    </source>
</evidence>
<keyword evidence="3" id="KW-0238">DNA-binding</keyword>
<feature type="compositionally biased region" description="Basic residues" evidence="8">
    <location>
        <begin position="341"/>
        <end position="351"/>
    </location>
</feature>
<name>A0AAN9AUR1_9CAEN</name>
<keyword evidence="2" id="KW-0227">DNA damage</keyword>
<comment type="subcellular location">
    <subcellularLocation>
        <location evidence="1">Nucleus</location>
    </subcellularLocation>
</comment>
<keyword evidence="5" id="KW-0539">Nucleus</keyword>
<reference evidence="11 12" key="1">
    <citation type="submission" date="2024-02" db="EMBL/GenBank/DDBJ databases">
        <title>Chromosome-scale genome assembly of the rough periwinkle Littorina saxatilis.</title>
        <authorList>
            <person name="De Jode A."/>
            <person name="Faria R."/>
            <person name="Formenti G."/>
            <person name="Sims Y."/>
            <person name="Smith T.P."/>
            <person name="Tracey A."/>
            <person name="Wood J.M.D."/>
            <person name="Zagrodzka Z.B."/>
            <person name="Johannesson K."/>
            <person name="Butlin R.K."/>
            <person name="Leder E.H."/>
        </authorList>
    </citation>
    <scope>NUCLEOTIDE SEQUENCE [LARGE SCALE GENOMIC DNA]</scope>
    <source>
        <strain evidence="11">Snail1</strain>
        <tissue evidence="11">Muscle</tissue>
    </source>
</reference>
<dbReference type="PANTHER" id="PTHR32235">
    <property type="entry name" value="NON-HOMOLOGOUS END-JOINING FACTOR 1"/>
    <property type="match status" value="1"/>
</dbReference>
<evidence type="ECO:0000259" key="10">
    <source>
        <dbReference type="Pfam" id="PF21928"/>
    </source>
</evidence>
<dbReference type="Pfam" id="PF09302">
    <property type="entry name" value="XLF"/>
    <property type="match status" value="1"/>
</dbReference>
<feature type="domain" description="XLF-like coiled-coil region" evidence="10">
    <location>
        <begin position="140"/>
        <end position="182"/>
    </location>
</feature>
<sequence>MATETEWRRRWKSSLAACPWHSVGVDGENLLIKMKFSDKSYEVLITDLTSFWHESLEEKDLKKRIEKLNPSIEAPVTKFLDQIQQNLEKPEKHTKLSVNFKKSENGAGQKMVFKITSVLAGMPFVWTFHADPADDSMARDHLTVPLLAMVSELFRRQQELCKIVTAKDKEIDDYKSQGVRTSRKHIETAKFDGIAFKNSMVTSKGFEDQVKKLETATFDGEGQELYRQIVTKHAWLSHKAGGDGEEEDMSDEESIPMSGQGAASTKQSWANRLPPSFGATKGGSPAKTPTASPTKSPAKSPAKSPGSASSSSDNASPLKDTEKLRREALERKLEQEEMKKQEKKKKKKLAL</sequence>